<feature type="region of interest" description="Disordered" evidence="2">
    <location>
        <begin position="1"/>
        <end position="45"/>
    </location>
</feature>
<gene>
    <name evidence="3" type="ORF">Ctob_005592</name>
</gene>
<name>A0A0M0JUR8_9EUKA</name>
<feature type="compositionally biased region" description="Low complexity" evidence="2">
    <location>
        <begin position="21"/>
        <end position="41"/>
    </location>
</feature>
<keyword evidence="1" id="KW-0175">Coiled coil</keyword>
<protein>
    <submittedName>
        <fullName evidence="3">Uncharacterized protein</fullName>
    </submittedName>
</protein>
<feature type="coiled-coil region" evidence="1">
    <location>
        <begin position="353"/>
        <end position="380"/>
    </location>
</feature>
<evidence type="ECO:0000313" key="4">
    <source>
        <dbReference type="Proteomes" id="UP000037460"/>
    </source>
</evidence>
<sequence>MTDGAITRLPEGQRVLTYRTSGSASPRPSSAAGPRPSSTEPPSEPRAFTTLFDSRNVAHKRALSTQEQIQYFFTGIAGLADRTPLTKREQPAVNEATRKARRQVLYLIEAREAAVELLRELMPTPLDEKHGDRLAHQIFTSRDTAPLFELRERFSALFSMVRALSVAIVDATDCWRRELRRSSSHYRSFPDLELPFIWGEPSRSYAAHMCTDLNFLPAPVLADPLLAEWLGRQLEWVLAHDPNVDGPSSHTSRAELRAFVVLVREACPSTSHLEELVRSLAPAAAKAADATLSAHRHAMLIASPGALTSPETLHHVLRGYADALDRMMADGSVPSASETMVGNQLGSFQALQMRRAADELDALEDEARRLEAAKEVAALDLARAQGVERALMAMVAIQNQHKAAAVVPSEAAAMATSKSASAAVCLAELELAAAEAAWRKQAVDRAKPLLTEWLRLEGASRMHAELEAQERERLRSLLLAQRAQAYRRVGETPVAERVAYKRAVRELAAAAAAQLELTSVSSMVVQTRTYTEGCVTLDVLDRAEPAVVAALTNDPEAQKEMLGSLAAFLGEFDEERLYMASAERVSVLLRTSKREGLEPASRLVIGVRLEKLGQMPAAQLISEVISAHDRRELGRQIGVPHESVHTLSTTPPVEHLTEAPTLWQLRAAADARTAAAEVDLKRLEADKMACDLAWNLGLPASKGDQYCFYCAGLTPPVRATHPLSACPKRKRAGDREYTSFAMERVLSAAETRRLRHEHVVAAVAAEAFSASTSARKQAKQDLVAIAAAVKLLVDPAEDTALAPPPPPPPPASERRRMWEMHMRRRQGDAQTVMGMLGRAARHSPNPWAELKAVTLFTPHSRVLQRPVDAAWLHAVGRSVGLDVGIGGKDHVLLPFVIELARAPLPPGWSAVSGDGAYCHAHVSTGSMVDGHPLSAAMGSHIAGIISRARRTQRLKPMGSWVQMASEDGRSPIFVDLHSGTVSYEFPTVRGISACVLPQRQLEPSAERLAAAAEACWRDVPDADVVAMAKSALWAEGLSFLTGVARRLRRAVQGRPTVANVMAAPSEAVDGA</sequence>
<keyword evidence="4" id="KW-1185">Reference proteome</keyword>
<accession>A0A0M0JUR8</accession>
<dbReference type="Proteomes" id="UP000037460">
    <property type="component" value="Unassembled WGS sequence"/>
</dbReference>
<dbReference type="EMBL" id="JWZX01002299">
    <property type="protein sequence ID" value="KOO30067.1"/>
    <property type="molecule type" value="Genomic_DNA"/>
</dbReference>
<evidence type="ECO:0000313" key="3">
    <source>
        <dbReference type="EMBL" id="KOO30067.1"/>
    </source>
</evidence>
<proteinExistence type="predicted"/>
<comment type="caution">
    <text evidence="3">The sequence shown here is derived from an EMBL/GenBank/DDBJ whole genome shotgun (WGS) entry which is preliminary data.</text>
</comment>
<evidence type="ECO:0000256" key="1">
    <source>
        <dbReference type="SAM" id="Coils"/>
    </source>
</evidence>
<organism evidence="3 4">
    <name type="scientific">Chrysochromulina tobinii</name>
    <dbReference type="NCBI Taxonomy" id="1460289"/>
    <lineage>
        <taxon>Eukaryota</taxon>
        <taxon>Haptista</taxon>
        <taxon>Haptophyta</taxon>
        <taxon>Prymnesiophyceae</taxon>
        <taxon>Prymnesiales</taxon>
        <taxon>Chrysochromulinaceae</taxon>
        <taxon>Chrysochromulina</taxon>
    </lineage>
</organism>
<dbReference type="AlphaFoldDB" id="A0A0M0JUR8"/>
<evidence type="ECO:0000256" key="2">
    <source>
        <dbReference type="SAM" id="MobiDB-lite"/>
    </source>
</evidence>
<reference evidence="4" key="1">
    <citation type="journal article" date="2015" name="PLoS Genet.">
        <title>Genome Sequence and Transcriptome Analyses of Chrysochromulina tobin: Metabolic Tools for Enhanced Algal Fitness in the Prominent Order Prymnesiales (Haptophyceae).</title>
        <authorList>
            <person name="Hovde B.T."/>
            <person name="Deodato C.R."/>
            <person name="Hunsperger H.M."/>
            <person name="Ryken S.A."/>
            <person name="Yost W."/>
            <person name="Jha R.K."/>
            <person name="Patterson J."/>
            <person name="Monnat R.J. Jr."/>
            <person name="Barlow S.B."/>
            <person name="Starkenburg S.R."/>
            <person name="Cattolico R.A."/>
        </authorList>
    </citation>
    <scope>NUCLEOTIDE SEQUENCE</scope>
    <source>
        <strain evidence="4">CCMP291</strain>
    </source>
</reference>